<name>A0AAP2GTK1_9BACT</name>
<dbReference type="NCBIfam" id="NF001126">
    <property type="entry name" value="PRK00139.1-4"/>
    <property type="match status" value="1"/>
</dbReference>
<keyword evidence="5 7" id="KW-0131">Cell cycle</keyword>
<dbReference type="GO" id="GO:0051301">
    <property type="term" value="P:cell division"/>
    <property type="evidence" value="ECO:0007669"/>
    <property type="project" value="UniProtKB-KW"/>
</dbReference>
<dbReference type="Pfam" id="PF08245">
    <property type="entry name" value="Mur_ligase_M"/>
    <property type="match status" value="1"/>
</dbReference>
<feature type="binding site" evidence="7">
    <location>
        <position position="460"/>
    </location>
    <ligand>
        <name>meso-2,6-diaminopimelate</name>
        <dbReference type="ChEBI" id="CHEBI:57791"/>
    </ligand>
</feature>
<gene>
    <name evidence="7" type="primary">murE</name>
    <name evidence="12" type="ORF">KK062_08840</name>
</gene>
<evidence type="ECO:0000256" key="8">
    <source>
        <dbReference type="RuleBase" id="RU004135"/>
    </source>
</evidence>
<dbReference type="GO" id="GO:0005737">
    <property type="term" value="C:cytoplasm"/>
    <property type="evidence" value="ECO:0007669"/>
    <property type="project" value="UniProtKB-SubCell"/>
</dbReference>
<dbReference type="Proteomes" id="UP001319080">
    <property type="component" value="Unassembled WGS sequence"/>
</dbReference>
<dbReference type="SUPFAM" id="SSF53244">
    <property type="entry name" value="MurD-like peptide ligases, peptide-binding domain"/>
    <property type="match status" value="1"/>
</dbReference>
<dbReference type="Gene3D" id="3.40.1390.10">
    <property type="entry name" value="MurE/MurF, N-terminal domain"/>
    <property type="match status" value="1"/>
</dbReference>
<feature type="binding site" evidence="7">
    <location>
        <position position="181"/>
    </location>
    <ligand>
        <name>UDP-N-acetyl-alpha-D-muramoyl-L-alanyl-D-glutamate</name>
        <dbReference type="ChEBI" id="CHEBI:83900"/>
    </ligand>
</feature>
<dbReference type="PANTHER" id="PTHR23135:SF4">
    <property type="entry name" value="UDP-N-ACETYLMURAMOYL-L-ALANYL-D-GLUTAMATE--2,6-DIAMINOPIMELATE LIGASE MURE HOMOLOG, CHLOROPLASTIC"/>
    <property type="match status" value="1"/>
</dbReference>
<feature type="binding site" evidence="7">
    <location>
        <begin position="154"/>
        <end position="155"/>
    </location>
    <ligand>
        <name>UDP-N-acetyl-alpha-D-muramoyl-L-alanyl-D-glutamate</name>
        <dbReference type="ChEBI" id="CHEBI:83900"/>
    </ligand>
</feature>
<feature type="binding site" evidence="7">
    <location>
        <position position="456"/>
    </location>
    <ligand>
        <name>meso-2,6-diaminopimelate</name>
        <dbReference type="ChEBI" id="CHEBI:57791"/>
    </ligand>
</feature>
<keyword evidence="7 12" id="KW-0436">Ligase</keyword>
<evidence type="ECO:0000256" key="1">
    <source>
        <dbReference type="ARBA" id="ARBA00005898"/>
    </source>
</evidence>
<keyword evidence="4 7" id="KW-0573">Peptidoglycan synthesis</keyword>
<comment type="PTM">
    <text evidence="7">Carboxylation is probably crucial for Mg(2+) binding and, consequently, for the gamma-phosphate positioning of ATP.</text>
</comment>
<feature type="binding site" evidence="7">
    <location>
        <position position="189"/>
    </location>
    <ligand>
        <name>UDP-N-acetyl-alpha-D-muramoyl-L-alanyl-D-glutamate</name>
        <dbReference type="ChEBI" id="CHEBI:83900"/>
    </ligand>
</feature>
<dbReference type="GO" id="GO:0071555">
    <property type="term" value="P:cell wall organization"/>
    <property type="evidence" value="ECO:0007669"/>
    <property type="project" value="UniProtKB-KW"/>
</dbReference>
<keyword evidence="3 7" id="KW-0133">Cell shape</keyword>
<dbReference type="Pfam" id="PF01225">
    <property type="entry name" value="Mur_ligase"/>
    <property type="match status" value="1"/>
</dbReference>
<comment type="cofactor">
    <cofactor evidence="7">
        <name>Mg(2+)</name>
        <dbReference type="ChEBI" id="CHEBI:18420"/>
    </cofactor>
</comment>
<proteinExistence type="inferred from homology"/>
<evidence type="ECO:0000313" key="12">
    <source>
        <dbReference type="EMBL" id="MBT1708328.1"/>
    </source>
</evidence>
<evidence type="ECO:0000256" key="5">
    <source>
        <dbReference type="ARBA" id="ARBA00023306"/>
    </source>
</evidence>
<protein>
    <recommendedName>
        <fullName evidence="7">UDP-N-acetylmuramoyl-L-alanyl-D-glutamate--2,6-diaminopimelate ligase</fullName>
        <ecNumber evidence="7">6.3.2.13</ecNumber>
    </recommendedName>
    <alternativeName>
        <fullName evidence="7">Meso-A2pm-adding enzyme</fullName>
    </alternativeName>
    <alternativeName>
        <fullName evidence="7">Meso-diaminopimelate-adding enzyme</fullName>
    </alternativeName>
    <alternativeName>
        <fullName evidence="7">UDP-MurNAc-L-Ala-D-Glu:meso-diaminopimelate ligase</fullName>
    </alternativeName>
    <alternativeName>
        <fullName evidence="7">UDP-MurNAc-tripeptide synthetase</fullName>
    </alternativeName>
    <alternativeName>
        <fullName evidence="7">UDP-N-acetylmuramyl-tripeptide synthetase</fullName>
    </alternativeName>
</protein>
<comment type="function">
    <text evidence="7">Catalyzes the addition of meso-diaminopimelic acid to the nucleotide precursor UDP-N-acetylmuramoyl-L-alanyl-D-glutamate (UMAG) in the biosynthesis of bacterial cell-wall peptidoglycan.</text>
</comment>
<evidence type="ECO:0000313" key="13">
    <source>
        <dbReference type="Proteomes" id="UP001319080"/>
    </source>
</evidence>
<dbReference type="InterPro" id="IPR000713">
    <property type="entry name" value="Mur_ligase_N"/>
</dbReference>
<dbReference type="GO" id="GO:0008765">
    <property type="term" value="F:UDP-N-acetylmuramoylalanyl-D-glutamate-2,6-diaminopimelate ligase activity"/>
    <property type="evidence" value="ECO:0007669"/>
    <property type="project" value="UniProtKB-UniRule"/>
</dbReference>
<dbReference type="GO" id="GO:0009252">
    <property type="term" value="P:peptidoglycan biosynthetic process"/>
    <property type="evidence" value="ECO:0007669"/>
    <property type="project" value="UniProtKB-UniRule"/>
</dbReference>
<evidence type="ECO:0000256" key="3">
    <source>
        <dbReference type="ARBA" id="ARBA00022960"/>
    </source>
</evidence>
<comment type="caution">
    <text evidence="12">The sequence shown here is derived from an EMBL/GenBank/DDBJ whole genome shotgun (WGS) entry which is preliminary data.</text>
</comment>
<dbReference type="EMBL" id="JAHESE010000006">
    <property type="protein sequence ID" value="MBT1708328.1"/>
    <property type="molecule type" value="Genomic_DNA"/>
</dbReference>
<evidence type="ECO:0000259" key="9">
    <source>
        <dbReference type="Pfam" id="PF01225"/>
    </source>
</evidence>
<feature type="binding site" evidence="7">
    <location>
        <position position="379"/>
    </location>
    <ligand>
        <name>meso-2,6-diaminopimelate</name>
        <dbReference type="ChEBI" id="CHEBI:57791"/>
    </ligand>
</feature>
<dbReference type="SUPFAM" id="SSF53623">
    <property type="entry name" value="MurD-like peptide ligases, catalytic domain"/>
    <property type="match status" value="1"/>
</dbReference>
<dbReference type="InterPro" id="IPR013221">
    <property type="entry name" value="Mur_ligase_cen"/>
</dbReference>
<dbReference type="NCBIfam" id="TIGR01085">
    <property type="entry name" value="murE"/>
    <property type="match status" value="1"/>
</dbReference>
<evidence type="ECO:0000256" key="2">
    <source>
        <dbReference type="ARBA" id="ARBA00022618"/>
    </source>
</evidence>
<comment type="subcellular location">
    <subcellularLocation>
        <location evidence="7 8">Cytoplasm</location>
    </subcellularLocation>
</comment>
<feature type="binding site" evidence="7">
    <location>
        <position position="31"/>
    </location>
    <ligand>
        <name>UDP-N-acetyl-alpha-D-muramoyl-L-alanyl-D-glutamate</name>
        <dbReference type="ChEBI" id="CHEBI:83900"/>
    </ligand>
</feature>
<accession>A0AAP2GTK1</accession>
<sequence>MAELKDIVYKVSLTSSYGNMHVEVSNLCFDSRKVTPGTLFVAVRGTQSDGHAYIEKAVAQGAVAVVCEKLPEMITETVTYVTVKSSAHALGVIAANFYDNPSDKLKLTGVTGTNGKTTTATLLFQLFTKLGYAVGLISTIENRINDTVVPSTHTTPDPIQLNELLKRMMEAGCSHVFMEVSSHAVDQERIAGIKFAGAIFTNITHDHLDYHKTFENYIKAKKKFFDDLNSDAFALVNADDKRGMVMLQNTRAAKHTFGLKKMVDFKGKIITNSIEGLELEVGGKNVWFKIVGDFNAYNLLGVYGAAMLLGEDSEEVLTQLSSLTGAPGRFELVMPGAKVTAIVDYAHTPDALKNVLETIAQFRTGNEQVITVVGCGGNRDKTKRPLMASIACRFSDKVVLTSDNPRDEDPMEIIREMQTGVTPTETRKTLVMADREEAIKTACMMAKDHDIILVAGKGHEDYQEIKGVKYPFDDREVVARMIKLMTH</sequence>
<dbReference type="EC" id="6.3.2.13" evidence="7"/>
<evidence type="ECO:0000256" key="6">
    <source>
        <dbReference type="ARBA" id="ARBA00023316"/>
    </source>
</evidence>
<feature type="domain" description="Mur ligase C-terminal" evidence="10">
    <location>
        <begin position="328"/>
        <end position="458"/>
    </location>
</feature>
<comment type="caution">
    <text evidence="7">Lacks conserved residue(s) required for the propagation of feature annotation.</text>
</comment>
<feature type="short sequence motif" description="Meso-diaminopimelate recognition motif" evidence="7">
    <location>
        <begin position="403"/>
        <end position="406"/>
    </location>
</feature>
<feature type="binding site" evidence="7">
    <location>
        <position position="187"/>
    </location>
    <ligand>
        <name>UDP-N-acetyl-alpha-D-muramoyl-L-alanyl-D-glutamate</name>
        <dbReference type="ChEBI" id="CHEBI:83900"/>
    </ligand>
</feature>
<dbReference type="PANTHER" id="PTHR23135">
    <property type="entry name" value="MUR LIGASE FAMILY MEMBER"/>
    <property type="match status" value="1"/>
</dbReference>
<dbReference type="AlphaFoldDB" id="A0AAP2GTK1"/>
<dbReference type="RefSeq" id="WP_254083920.1">
    <property type="nucleotide sequence ID" value="NZ_JAHESE010000006.1"/>
</dbReference>
<feature type="modified residue" description="N6-carboxylysine" evidence="7">
    <location>
        <position position="221"/>
    </location>
</feature>
<dbReference type="InterPro" id="IPR004101">
    <property type="entry name" value="Mur_ligase_C"/>
</dbReference>
<dbReference type="Gene3D" id="3.40.1190.10">
    <property type="entry name" value="Mur-like, catalytic domain"/>
    <property type="match status" value="1"/>
</dbReference>
<evidence type="ECO:0000259" key="10">
    <source>
        <dbReference type="Pfam" id="PF02875"/>
    </source>
</evidence>
<dbReference type="SUPFAM" id="SSF63418">
    <property type="entry name" value="MurE/MurF N-terminal domain"/>
    <property type="match status" value="1"/>
</dbReference>
<evidence type="ECO:0000256" key="7">
    <source>
        <dbReference type="HAMAP-Rule" id="MF_00208"/>
    </source>
</evidence>
<keyword evidence="7" id="KW-0547">Nucleotide-binding</keyword>
<feature type="domain" description="Mur ligase central" evidence="11">
    <location>
        <begin position="110"/>
        <end position="305"/>
    </location>
</feature>
<evidence type="ECO:0000259" key="11">
    <source>
        <dbReference type="Pfam" id="PF08245"/>
    </source>
</evidence>
<keyword evidence="7" id="KW-0460">Magnesium</keyword>
<comment type="catalytic activity">
    <reaction evidence="7">
        <text>UDP-N-acetyl-alpha-D-muramoyl-L-alanyl-D-glutamate + meso-2,6-diaminopimelate + ATP = UDP-N-acetyl-alpha-D-muramoyl-L-alanyl-gamma-D-glutamyl-meso-2,6-diaminopimelate + ADP + phosphate + H(+)</text>
        <dbReference type="Rhea" id="RHEA:23676"/>
        <dbReference type="ChEBI" id="CHEBI:15378"/>
        <dbReference type="ChEBI" id="CHEBI:30616"/>
        <dbReference type="ChEBI" id="CHEBI:43474"/>
        <dbReference type="ChEBI" id="CHEBI:57791"/>
        <dbReference type="ChEBI" id="CHEBI:83900"/>
        <dbReference type="ChEBI" id="CHEBI:83905"/>
        <dbReference type="ChEBI" id="CHEBI:456216"/>
        <dbReference type="EC" id="6.3.2.13"/>
    </reaction>
</comment>
<keyword evidence="7" id="KW-0067">ATP-binding</keyword>
<reference evidence="12 13" key="1">
    <citation type="submission" date="2021-05" db="EMBL/GenBank/DDBJ databases">
        <title>A Polyphasic approach of four new species of the genus Ohtaekwangia: Ohtaekwangia histidinii sp. nov., Ohtaekwangia cretensis sp. nov., Ohtaekwangia indiensis sp. nov., Ohtaekwangia reichenbachii sp. nov. from diverse environment.</title>
        <authorList>
            <person name="Octaviana S."/>
        </authorList>
    </citation>
    <scope>NUCLEOTIDE SEQUENCE [LARGE SCALE GENOMIC DNA]</scope>
    <source>
        <strain evidence="12 13">PWU5</strain>
    </source>
</reference>
<comment type="similarity">
    <text evidence="1 7">Belongs to the MurCDEF family. MurE subfamily.</text>
</comment>
<dbReference type="GO" id="GO:0005524">
    <property type="term" value="F:ATP binding"/>
    <property type="evidence" value="ECO:0007669"/>
    <property type="project" value="UniProtKB-UniRule"/>
</dbReference>
<dbReference type="InterPro" id="IPR005761">
    <property type="entry name" value="UDP-N-AcMur-Glu-dNH2Pim_ligase"/>
</dbReference>
<keyword evidence="2 7" id="KW-0132">Cell division</keyword>
<dbReference type="GO" id="GO:0000287">
    <property type="term" value="F:magnesium ion binding"/>
    <property type="evidence" value="ECO:0007669"/>
    <property type="project" value="UniProtKB-UniRule"/>
</dbReference>
<dbReference type="NCBIfam" id="NF001124">
    <property type="entry name" value="PRK00139.1-2"/>
    <property type="match status" value="1"/>
</dbReference>
<feature type="binding site" evidence="7">
    <location>
        <begin position="112"/>
        <end position="118"/>
    </location>
    <ligand>
        <name>ATP</name>
        <dbReference type="ChEBI" id="CHEBI:30616"/>
    </ligand>
</feature>
<keyword evidence="7" id="KW-0963">Cytoplasm</keyword>
<keyword evidence="6 7" id="KW-0961">Cell wall biogenesis/degradation</keyword>
<dbReference type="Pfam" id="PF02875">
    <property type="entry name" value="Mur_ligase_C"/>
    <property type="match status" value="1"/>
</dbReference>
<comment type="pathway">
    <text evidence="7 8">Cell wall biogenesis; peptidoglycan biosynthesis.</text>
</comment>
<dbReference type="InterPro" id="IPR035911">
    <property type="entry name" value="MurE/MurF_N"/>
</dbReference>
<dbReference type="HAMAP" id="MF_00208">
    <property type="entry name" value="MurE"/>
    <property type="match status" value="1"/>
</dbReference>
<dbReference type="InterPro" id="IPR036615">
    <property type="entry name" value="Mur_ligase_C_dom_sf"/>
</dbReference>
<feature type="domain" description="Mur ligase N-terminal catalytic" evidence="9">
    <location>
        <begin position="24"/>
        <end position="98"/>
    </location>
</feature>
<evidence type="ECO:0000256" key="4">
    <source>
        <dbReference type="ARBA" id="ARBA00022984"/>
    </source>
</evidence>
<organism evidence="12 13">
    <name type="scientific">Dawidia cretensis</name>
    <dbReference type="NCBI Taxonomy" id="2782350"/>
    <lineage>
        <taxon>Bacteria</taxon>
        <taxon>Pseudomonadati</taxon>
        <taxon>Bacteroidota</taxon>
        <taxon>Cytophagia</taxon>
        <taxon>Cytophagales</taxon>
        <taxon>Chryseotaleaceae</taxon>
        <taxon>Dawidia</taxon>
    </lineage>
</organism>
<feature type="binding site" evidence="7">
    <location>
        <begin position="403"/>
        <end position="406"/>
    </location>
    <ligand>
        <name>meso-2,6-diaminopimelate</name>
        <dbReference type="ChEBI" id="CHEBI:57791"/>
    </ligand>
</feature>
<dbReference type="GO" id="GO:0008360">
    <property type="term" value="P:regulation of cell shape"/>
    <property type="evidence" value="ECO:0007669"/>
    <property type="project" value="UniProtKB-KW"/>
</dbReference>
<keyword evidence="13" id="KW-1185">Reference proteome</keyword>
<dbReference type="Gene3D" id="3.90.190.20">
    <property type="entry name" value="Mur ligase, C-terminal domain"/>
    <property type="match status" value="1"/>
</dbReference>
<dbReference type="InterPro" id="IPR036565">
    <property type="entry name" value="Mur-like_cat_sf"/>
</dbReference>